<feature type="transmembrane region" description="Helical" evidence="8">
    <location>
        <begin position="39"/>
        <end position="61"/>
    </location>
</feature>
<evidence type="ECO:0000256" key="8">
    <source>
        <dbReference type="RuleBase" id="RU363041"/>
    </source>
</evidence>
<dbReference type="InterPro" id="IPR052017">
    <property type="entry name" value="TSUP"/>
</dbReference>
<keyword evidence="5 8" id="KW-0812">Transmembrane</keyword>
<comment type="similarity">
    <text evidence="2 8">Belongs to the 4-toluene sulfonate uptake permease (TSUP) (TC 2.A.102) family.</text>
</comment>
<dbReference type="AlphaFoldDB" id="A0A1G8P6P2"/>
<dbReference type="InterPro" id="IPR002781">
    <property type="entry name" value="TM_pro_TauE-like"/>
</dbReference>
<dbReference type="EMBL" id="FNDZ01000005">
    <property type="protein sequence ID" value="SDI88143.1"/>
    <property type="molecule type" value="Genomic_DNA"/>
</dbReference>
<accession>A0A1G8P6P2</accession>
<feature type="transmembrane region" description="Helical" evidence="8">
    <location>
        <begin position="207"/>
        <end position="228"/>
    </location>
</feature>
<evidence type="ECO:0000256" key="4">
    <source>
        <dbReference type="ARBA" id="ARBA00022475"/>
    </source>
</evidence>
<evidence type="ECO:0000256" key="2">
    <source>
        <dbReference type="ARBA" id="ARBA00009142"/>
    </source>
</evidence>
<keyword evidence="6 8" id="KW-1133">Transmembrane helix</keyword>
<feature type="transmembrane region" description="Helical" evidence="8">
    <location>
        <begin position="98"/>
        <end position="120"/>
    </location>
</feature>
<feature type="transmembrane region" description="Helical" evidence="8">
    <location>
        <begin position="240"/>
        <end position="258"/>
    </location>
</feature>
<evidence type="ECO:0000256" key="7">
    <source>
        <dbReference type="ARBA" id="ARBA00023136"/>
    </source>
</evidence>
<name>A0A1G8P6P2_9CLOT</name>
<organism evidence="9 10">
    <name type="scientific">Proteiniclasticum ruminis</name>
    <dbReference type="NCBI Taxonomy" id="398199"/>
    <lineage>
        <taxon>Bacteria</taxon>
        <taxon>Bacillati</taxon>
        <taxon>Bacillota</taxon>
        <taxon>Clostridia</taxon>
        <taxon>Eubacteriales</taxon>
        <taxon>Clostridiaceae</taxon>
        <taxon>Proteiniclasticum</taxon>
    </lineage>
</organism>
<evidence type="ECO:0000313" key="10">
    <source>
        <dbReference type="Proteomes" id="UP000183255"/>
    </source>
</evidence>
<evidence type="ECO:0000313" key="9">
    <source>
        <dbReference type="EMBL" id="SDI88143.1"/>
    </source>
</evidence>
<dbReference type="Proteomes" id="UP000183255">
    <property type="component" value="Unassembled WGS sequence"/>
</dbReference>
<evidence type="ECO:0000256" key="3">
    <source>
        <dbReference type="ARBA" id="ARBA00022448"/>
    </source>
</evidence>
<reference evidence="9 10" key="1">
    <citation type="submission" date="2016-10" db="EMBL/GenBank/DDBJ databases">
        <authorList>
            <person name="de Groot N.N."/>
        </authorList>
    </citation>
    <scope>NUCLEOTIDE SEQUENCE [LARGE SCALE GENOMIC DNA]</scope>
    <source>
        <strain evidence="9 10">CGMCC 1.5058</strain>
    </source>
</reference>
<evidence type="ECO:0000256" key="6">
    <source>
        <dbReference type="ARBA" id="ARBA00022989"/>
    </source>
</evidence>
<protein>
    <recommendedName>
        <fullName evidence="8">Probable membrane transporter protein</fullName>
    </recommendedName>
</protein>
<dbReference type="GO" id="GO:0005886">
    <property type="term" value="C:plasma membrane"/>
    <property type="evidence" value="ECO:0007669"/>
    <property type="project" value="UniProtKB-SubCell"/>
</dbReference>
<comment type="subcellular location">
    <subcellularLocation>
        <location evidence="1 8">Cell membrane</location>
        <topology evidence="1 8">Multi-pass membrane protein</topology>
    </subcellularLocation>
</comment>
<evidence type="ECO:0000256" key="5">
    <source>
        <dbReference type="ARBA" id="ARBA00022692"/>
    </source>
</evidence>
<dbReference type="Pfam" id="PF01925">
    <property type="entry name" value="TauE"/>
    <property type="match status" value="1"/>
</dbReference>
<dbReference type="RefSeq" id="WP_031576674.1">
    <property type="nucleotide sequence ID" value="NZ_FNDZ01000005.1"/>
</dbReference>
<feature type="transmembrane region" description="Helical" evidence="8">
    <location>
        <begin position="141"/>
        <end position="169"/>
    </location>
</feature>
<proteinExistence type="inferred from homology"/>
<keyword evidence="7 8" id="KW-0472">Membrane</keyword>
<keyword evidence="4 8" id="KW-1003">Cell membrane</keyword>
<dbReference type="PANTHER" id="PTHR30269">
    <property type="entry name" value="TRANSMEMBRANE PROTEIN YFCA"/>
    <property type="match status" value="1"/>
</dbReference>
<gene>
    <name evidence="9" type="ORF">SAMN05421804_1057</name>
</gene>
<keyword evidence="3" id="KW-0813">Transport</keyword>
<sequence>MVFEFTFILVALMQVVGFFVQGTTGFGCTVIAAPVTNGLLGTATGVPYGTLITLPFLYYLAVKSFREVSWKDLLKIVLLCAPGLFLGNYLFYKIDETTARISIGAMVTLIALINIYKYIIKPMVFKVQEQEDAPDTVIAKVLRYGCLALGGVVHGAFNIGGPLITVYTISAVKEKEKFRNTMNMVWVVLNTYNAFNQYRNGVLTPRLFSALGFGLPMAAIGFFIGMAFLKKINREQFLRIVYIVLLFIGGDMLIRNLLTLL</sequence>
<dbReference type="PANTHER" id="PTHR30269:SF37">
    <property type="entry name" value="MEMBRANE TRANSPORTER PROTEIN"/>
    <property type="match status" value="1"/>
</dbReference>
<feature type="transmembrane region" description="Helical" evidence="8">
    <location>
        <begin position="7"/>
        <end position="33"/>
    </location>
</feature>
<evidence type="ECO:0000256" key="1">
    <source>
        <dbReference type="ARBA" id="ARBA00004651"/>
    </source>
</evidence>
<feature type="transmembrane region" description="Helical" evidence="8">
    <location>
        <begin position="73"/>
        <end position="92"/>
    </location>
</feature>